<proteinExistence type="predicted"/>
<reference evidence="1" key="1">
    <citation type="submission" date="2020-05" db="EMBL/GenBank/DDBJ databases">
        <authorList>
            <person name="Chiriac C."/>
            <person name="Salcher M."/>
            <person name="Ghai R."/>
            <person name="Kavagutti S V."/>
        </authorList>
    </citation>
    <scope>NUCLEOTIDE SEQUENCE</scope>
</reference>
<gene>
    <name evidence="1" type="ORF">UFOPK3495_01659</name>
</gene>
<organism evidence="1">
    <name type="scientific">freshwater metagenome</name>
    <dbReference type="NCBI Taxonomy" id="449393"/>
    <lineage>
        <taxon>unclassified sequences</taxon>
        <taxon>metagenomes</taxon>
        <taxon>ecological metagenomes</taxon>
    </lineage>
</organism>
<sequence length="537" mass="56562">MRYAYPIVAAIAAGTMVVSISVASADSGFSYMEPVASGVSLKVLATAGDKINGYTLFGVPDGMGVLQDGNNATILMNHELSAADKVAGIAKRANGLATASTVSALNFDTATGGIVGATELLKNISWYDYATGQYGSKPTAPSGAAAKDAFGTGNHAIALNRFCSSSTVQPGGLSYKETKDGKSITYGYTGAAYLTTEEGSDESRAFISDTSGNLIQLPRLGLGGKETAVVVPTGNKVTAVMSNEDGAATASQLWMYVGEKTTAGSWTEKAGLTNGKNYVMAVDGYNDDNLIRNSVGKGKALPVNFKELNWNQNGVAQNDEAMKSGTVMARVEDGAFDPKNPNTYYFLTTESDKDPKATAVNPALPKASRDGGALWKLEFNDVKNPLAGAKLTMLLDGSESIFMSKPDNIEVDGLGNILIQEDPGGNDAISRLIAYRISDGKMATVAKFKDVYFKPGGAQFMTNDEENSGVVNATKFIAKAGDTKSYYFLNAQVHVPADKARIDLVGSSTVSQQLVDSIEGGQIYLMTIPSWDLVYNS</sequence>
<dbReference type="Pfam" id="PF05787">
    <property type="entry name" value="PhoX"/>
    <property type="match status" value="1"/>
</dbReference>
<evidence type="ECO:0000313" key="1">
    <source>
        <dbReference type="EMBL" id="CAB4912233.1"/>
    </source>
</evidence>
<accession>A0A6J7H662</accession>
<dbReference type="AlphaFoldDB" id="A0A6J7H662"/>
<dbReference type="InterPro" id="IPR008557">
    <property type="entry name" value="PhoX"/>
</dbReference>
<protein>
    <submittedName>
        <fullName evidence="1">Unannotated protein</fullName>
    </submittedName>
</protein>
<name>A0A6J7H662_9ZZZZ</name>
<dbReference type="EMBL" id="CAFBMC010000138">
    <property type="protein sequence ID" value="CAB4912233.1"/>
    <property type="molecule type" value="Genomic_DNA"/>
</dbReference>